<keyword evidence="3" id="KW-0949">S-adenosyl-L-methionine</keyword>
<dbReference type="GO" id="GO:0043803">
    <property type="term" value="F:hydroxyneurosporene-O-methyltransferase activity"/>
    <property type="evidence" value="ECO:0007669"/>
    <property type="project" value="UniProtKB-EC"/>
</dbReference>
<evidence type="ECO:0000259" key="5">
    <source>
        <dbReference type="Pfam" id="PF08100"/>
    </source>
</evidence>
<dbReference type="GO" id="GO:0008171">
    <property type="term" value="F:O-methyltransferase activity"/>
    <property type="evidence" value="ECO:0007669"/>
    <property type="project" value="InterPro"/>
</dbReference>
<dbReference type="PROSITE" id="PS51683">
    <property type="entry name" value="SAM_OMT_II"/>
    <property type="match status" value="1"/>
</dbReference>
<dbReference type="InterPro" id="IPR036390">
    <property type="entry name" value="WH_DNA-bd_sf"/>
</dbReference>
<keyword evidence="2 6" id="KW-0808">Transferase</keyword>
<dbReference type="SUPFAM" id="SSF46785">
    <property type="entry name" value="Winged helix' DNA-binding domain"/>
    <property type="match status" value="1"/>
</dbReference>
<proteinExistence type="predicted"/>
<dbReference type="PANTHER" id="PTHR43712:SF2">
    <property type="entry name" value="O-METHYLTRANSFERASE CICE"/>
    <property type="match status" value="1"/>
</dbReference>
<dbReference type="Pfam" id="PF00891">
    <property type="entry name" value="Methyltransf_2"/>
    <property type="match status" value="1"/>
</dbReference>
<dbReference type="Gene3D" id="3.40.50.150">
    <property type="entry name" value="Vaccinia Virus protein VP39"/>
    <property type="match status" value="1"/>
</dbReference>
<dbReference type="GO" id="GO:0046983">
    <property type="term" value="F:protein dimerization activity"/>
    <property type="evidence" value="ECO:0007669"/>
    <property type="project" value="InterPro"/>
</dbReference>
<evidence type="ECO:0000259" key="4">
    <source>
        <dbReference type="Pfam" id="PF00891"/>
    </source>
</evidence>
<feature type="domain" description="O-methyltransferase C-terminal" evidence="4">
    <location>
        <begin position="191"/>
        <end position="364"/>
    </location>
</feature>
<name>A0AAE3VP68_9HYPH</name>
<dbReference type="EC" id="2.1.1.210" evidence="6"/>
<evidence type="ECO:0000256" key="1">
    <source>
        <dbReference type="ARBA" id="ARBA00022603"/>
    </source>
</evidence>
<dbReference type="SUPFAM" id="SSF53335">
    <property type="entry name" value="S-adenosyl-L-methionine-dependent methyltransferases"/>
    <property type="match status" value="1"/>
</dbReference>
<dbReference type="CDD" id="cd02440">
    <property type="entry name" value="AdoMet_MTases"/>
    <property type="match status" value="1"/>
</dbReference>
<gene>
    <name evidence="6" type="ORF">J2S73_001940</name>
</gene>
<keyword evidence="7" id="KW-1185">Reference proteome</keyword>
<accession>A0AAE3VP68</accession>
<reference evidence="6" key="1">
    <citation type="submission" date="2023-07" db="EMBL/GenBank/DDBJ databases">
        <title>Genomic Encyclopedia of Type Strains, Phase IV (KMG-IV): sequencing the most valuable type-strain genomes for metagenomic binning, comparative biology and taxonomic classification.</title>
        <authorList>
            <person name="Goeker M."/>
        </authorList>
    </citation>
    <scope>NUCLEOTIDE SEQUENCE</scope>
    <source>
        <strain evidence="6">DSM 21202</strain>
    </source>
</reference>
<dbReference type="InterPro" id="IPR012967">
    <property type="entry name" value="COMT_dimerisation"/>
</dbReference>
<dbReference type="AlphaFoldDB" id="A0AAE3VP68"/>
<organism evidence="6 7">
    <name type="scientific">Amorphus orientalis</name>
    <dbReference type="NCBI Taxonomy" id="649198"/>
    <lineage>
        <taxon>Bacteria</taxon>
        <taxon>Pseudomonadati</taxon>
        <taxon>Pseudomonadota</taxon>
        <taxon>Alphaproteobacteria</taxon>
        <taxon>Hyphomicrobiales</taxon>
        <taxon>Amorphaceae</taxon>
        <taxon>Amorphus</taxon>
    </lineage>
</organism>
<dbReference type="Pfam" id="PF08100">
    <property type="entry name" value="Dimerisation"/>
    <property type="match status" value="1"/>
</dbReference>
<protein>
    <submittedName>
        <fullName evidence="6">Demethylspheroidene O-methyltransferase</fullName>
        <ecNumber evidence="6">2.1.1.210</ecNumber>
    </submittedName>
</protein>
<dbReference type="InterPro" id="IPR029063">
    <property type="entry name" value="SAM-dependent_MTases_sf"/>
</dbReference>
<keyword evidence="1 6" id="KW-0489">Methyltransferase</keyword>
<dbReference type="Gene3D" id="1.10.10.10">
    <property type="entry name" value="Winged helix-like DNA-binding domain superfamily/Winged helix DNA-binding domain"/>
    <property type="match status" value="1"/>
</dbReference>
<dbReference type="InterPro" id="IPR001077">
    <property type="entry name" value="COMT_C"/>
</dbReference>
<feature type="domain" description="O-methyltransferase dimerisation" evidence="5">
    <location>
        <begin position="59"/>
        <end position="125"/>
    </location>
</feature>
<evidence type="ECO:0000313" key="6">
    <source>
        <dbReference type="EMBL" id="MDQ0315483.1"/>
    </source>
</evidence>
<sequence>MAAGDAQVVSEPRRRRPSVSGAWQDLRNRLIASPRFKRLAFSLPFIRPLAERNVRQVFDLLAGFVYSQTLFACVELGLLQKLAEGPHDASALGRMTDVPPDRLRRLLAAAAAVDLVEERRDGTYGLGLAGAVVASDPGLMAMIRHHRFLYADLADPLALVRGTAGPTELASYWPYAAADRPEALEGAPVTDYSALMSASQSMLADEILSACPFGRHRRLVDVGGGDGAFVAAAARRFPDLICVCFDLPAVSDRAAARFAAAGVGDRATAVGGSFLADPIPSADLVTLVRVALDHDDATVLQILRAVRRALPPDGTLVIAEPISGTAGAARITDAYFGLYLMAMGNGRSRTFNEFRDLLQQAGFSRARLVPTRQRLLCSLVVARA</sequence>
<dbReference type="InterPro" id="IPR016461">
    <property type="entry name" value="COMT-like"/>
</dbReference>
<dbReference type="GO" id="GO:0032259">
    <property type="term" value="P:methylation"/>
    <property type="evidence" value="ECO:0007669"/>
    <property type="project" value="UniProtKB-KW"/>
</dbReference>
<dbReference type="EMBL" id="JAUSUL010000002">
    <property type="protein sequence ID" value="MDQ0315483.1"/>
    <property type="molecule type" value="Genomic_DNA"/>
</dbReference>
<dbReference type="PANTHER" id="PTHR43712">
    <property type="entry name" value="PUTATIVE (AFU_ORTHOLOGUE AFUA_4G14580)-RELATED"/>
    <property type="match status" value="1"/>
</dbReference>
<dbReference type="InterPro" id="IPR036388">
    <property type="entry name" value="WH-like_DNA-bd_sf"/>
</dbReference>
<comment type="caution">
    <text evidence="6">The sequence shown here is derived from an EMBL/GenBank/DDBJ whole genome shotgun (WGS) entry which is preliminary data.</text>
</comment>
<evidence type="ECO:0000256" key="3">
    <source>
        <dbReference type="ARBA" id="ARBA00022691"/>
    </source>
</evidence>
<evidence type="ECO:0000256" key="2">
    <source>
        <dbReference type="ARBA" id="ARBA00022679"/>
    </source>
</evidence>
<evidence type="ECO:0000313" key="7">
    <source>
        <dbReference type="Proteomes" id="UP001229244"/>
    </source>
</evidence>
<dbReference type="Proteomes" id="UP001229244">
    <property type="component" value="Unassembled WGS sequence"/>
</dbReference>
<dbReference type="RefSeq" id="WP_306885313.1">
    <property type="nucleotide sequence ID" value="NZ_JAUSUL010000002.1"/>
</dbReference>